<name>A0A382R0Q9_9ZZZZ</name>
<evidence type="ECO:0000313" key="1">
    <source>
        <dbReference type="EMBL" id="SVC90181.1"/>
    </source>
</evidence>
<dbReference type="AlphaFoldDB" id="A0A382R0Q9"/>
<organism evidence="1">
    <name type="scientific">marine metagenome</name>
    <dbReference type="NCBI Taxonomy" id="408172"/>
    <lineage>
        <taxon>unclassified sequences</taxon>
        <taxon>metagenomes</taxon>
        <taxon>ecological metagenomes</taxon>
    </lineage>
</organism>
<accession>A0A382R0Q9</accession>
<reference evidence="1" key="1">
    <citation type="submission" date="2018-05" db="EMBL/GenBank/DDBJ databases">
        <authorList>
            <person name="Lanie J.A."/>
            <person name="Ng W.-L."/>
            <person name="Kazmierczak K.M."/>
            <person name="Andrzejewski T.M."/>
            <person name="Davidsen T.M."/>
            <person name="Wayne K.J."/>
            <person name="Tettelin H."/>
            <person name="Glass J.I."/>
            <person name="Rusch D."/>
            <person name="Podicherti R."/>
            <person name="Tsui H.-C.T."/>
            <person name="Winkler M.E."/>
        </authorList>
    </citation>
    <scope>NUCLEOTIDE SEQUENCE</scope>
</reference>
<proteinExistence type="predicted"/>
<gene>
    <name evidence="1" type="ORF">METZ01_LOCUS343035</name>
</gene>
<sequence length="54" mass="5868">MRRSAFIRLITWSQGTIGPDGFGIVAVSTRKGYCGQESRRGRIIASGKGLTIIQ</sequence>
<protein>
    <submittedName>
        <fullName evidence="1">Uncharacterized protein</fullName>
    </submittedName>
</protein>
<dbReference type="EMBL" id="UINC01117626">
    <property type="protein sequence ID" value="SVC90181.1"/>
    <property type="molecule type" value="Genomic_DNA"/>
</dbReference>